<dbReference type="PANTHER" id="PTHR42926:SF1">
    <property type="entry name" value="CIRCADIAN CLOCK OSCILLATOR PROTEIN KAIC 1"/>
    <property type="match status" value="1"/>
</dbReference>
<gene>
    <name evidence="9" type="ORF">KSZ_08010</name>
</gene>
<evidence type="ECO:0000256" key="1">
    <source>
        <dbReference type="ARBA" id="ARBA00012513"/>
    </source>
</evidence>
<protein>
    <recommendedName>
        <fullName evidence="1">non-specific serine/threonine protein kinase</fullName>
        <ecNumber evidence="1">2.7.11.1</ecNumber>
    </recommendedName>
</protein>
<proteinExistence type="predicted"/>
<dbReference type="PROSITE" id="PS51146">
    <property type="entry name" value="KAIC"/>
    <property type="match status" value="2"/>
</dbReference>
<evidence type="ECO:0000256" key="2">
    <source>
        <dbReference type="ARBA" id="ARBA00022553"/>
    </source>
</evidence>
<dbReference type="Gene3D" id="3.40.50.300">
    <property type="entry name" value="P-loop containing nucleotide triphosphate hydrolases"/>
    <property type="match status" value="2"/>
</dbReference>
<dbReference type="InterPro" id="IPR010624">
    <property type="entry name" value="KaiC_dom"/>
</dbReference>
<evidence type="ECO:0000256" key="5">
    <source>
        <dbReference type="ARBA" id="ARBA00022777"/>
    </source>
</evidence>
<dbReference type="InterPro" id="IPR003593">
    <property type="entry name" value="AAA+_ATPase"/>
</dbReference>
<dbReference type="PIRSF" id="PIRSF039117">
    <property type="entry name" value="KaiC"/>
    <property type="match status" value="1"/>
</dbReference>
<evidence type="ECO:0000256" key="3">
    <source>
        <dbReference type="ARBA" id="ARBA00022679"/>
    </source>
</evidence>
<dbReference type="InterPro" id="IPR030665">
    <property type="entry name" value="KaiC"/>
</dbReference>
<feature type="domain" description="KaiC" evidence="8">
    <location>
        <begin position="254"/>
        <end position="490"/>
    </location>
</feature>
<reference evidence="9 10" key="1">
    <citation type="journal article" date="2021" name="Int. J. Syst. Evol. Microbiol.">
        <title>Reticulibacter mediterranei gen. nov., sp. nov., within the new family Reticulibacteraceae fam. nov., and Ktedonospora formicarum gen. nov., sp. nov., Ktedonobacter robiniae sp. nov., Dictyobacter formicarum sp. nov. and Dictyobacter arantiisoli sp. nov., belonging to the class Ktedonobacteria.</title>
        <authorList>
            <person name="Yabe S."/>
            <person name="Zheng Y."/>
            <person name="Wang C.M."/>
            <person name="Sakai Y."/>
            <person name="Abe K."/>
            <person name="Yokota A."/>
            <person name="Donadio S."/>
            <person name="Cavaletti L."/>
            <person name="Monciardini P."/>
        </authorList>
    </citation>
    <scope>NUCLEOTIDE SEQUENCE [LARGE SCALE GENOMIC DNA]</scope>
    <source>
        <strain evidence="9 10">SOSP1-9</strain>
    </source>
</reference>
<feature type="region of interest" description="Disordered" evidence="7">
    <location>
        <begin position="493"/>
        <end position="514"/>
    </location>
</feature>
<keyword evidence="10" id="KW-1185">Reference proteome</keyword>
<dbReference type="InterPro" id="IPR027417">
    <property type="entry name" value="P-loop_NTPase"/>
</dbReference>
<dbReference type="Proteomes" id="UP000635565">
    <property type="component" value="Unassembled WGS sequence"/>
</dbReference>
<dbReference type="InterPro" id="IPR014774">
    <property type="entry name" value="KaiC-like_dom"/>
</dbReference>
<dbReference type="PANTHER" id="PTHR42926">
    <property type="match status" value="1"/>
</dbReference>
<dbReference type="SUPFAM" id="SSF52540">
    <property type="entry name" value="P-loop containing nucleoside triphosphate hydrolases"/>
    <property type="match status" value="2"/>
</dbReference>
<keyword evidence="6" id="KW-0378">Hydrolase</keyword>
<comment type="caution">
    <text evidence="9">The sequence shown here is derived from an EMBL/GenBank/DDBJ whole genome shotgun (WGS) entry which is preliminary data.</text>
</comment>
<keyword evidence="5" id="KW-0418">Kinase</keyword>
<organism evidence="9 10">
    <name type="scientific">Dictyobacter formicarum</name>
    <dbReference type="NCBI Taxonomy" id="2778368"/>
    <lineage>
        <taxon>Bacteria</taxon>
        <taxon>Bacillati</taxon>
        <taxon>Chloroflexota</taxon>
        <taxon>Ktedonobacteria</taxon>
        <taxon>Ktedonobacterales</taxon>
        <taxon>Dictyobacteraceae</taxon>
        <taxon>Dictyobacter</taxon>
    </lineage>
</organism>
<evidence type="ECO:0000256" key="7">
    <source>
        <dbReference type="SAM" id="MobiDB-lite"/>
    </source>
</evidence>
<accession>A0ABQ3VA30</accession>
<dbReference type="EC" id="2.7.11.1" evidence="1"/>
<sequence length="514" mass="57237">MTDITNQPAAIERVSSGIEGFDQILHGGLIRGETYLLMGPPGAGKTIFGNQLCFHHIATGGRAIYLTLLAEMHSRMLAHMQSFDFFSTDPLADKLTYLSGYATLEQQGLDALTKLIRKEVRKQRATILVIDGVLTIEQNASSLRDRKEFLHALSVITETVGCTTLLLAQYNKEIYDQPEHTMVDGLFHLSSHLHDSRSLREIQVHKFRGSSFHEGRHSYIIGSQGIEIYPRTEALLKTRQISLPSSLMSVQPTKRMAFDLPRFDEMIDGGLPTGSMTAVLGVPGTGKTLLGLHFLCAGVGQRENGLYFGFHESPAQLRRRMTDLGLCTDDKVVNQHLEFLSQSPTEDIIDVLGEQILAVVHEKKVKRLFIDGLSGFQNAVVSQERLDLFLTSLFTTLRNLDVTTIWAIELADLLNPTIVMPASISKMAALVENIVLLRHVELYSQLYRLISIMKMRQSKYDPSVREFRISNSGLEVAPTFTSAEAILSGIAHSSESTGKQAPMDNSLILRKEQR</sequence>
<keyword evidence="4" id="KW-0677">Repeat</keyword>
<keyword evidence="2" id="KW-0597">Phosphoprotein</keyword>
<evidence type="ECO:0000313" key="9">
    <source>
        <dbReference type="EMBL" id="GHO82795.1"/>
    </source>
</evidence>
<evidence type="ECO:0000313" key="10">
    <source>
        <dbReference type="Proteomes" id="UP000635565"/>
    </source>
</evidence>
<evidence type="ECO:0000259" key="8">
    <source>
        <dbReference type="PROSITE" id="PS51146"/>
    </source>
</evidence>
<keyword evidence="3" id="KW-0808">Transferase</keyword>
<feature type="domain" description="KaiC" evidence="8">
    <location>
        <begin position="12"/>
        <end position="242"/>
    </location>
</feature>
<dbReference type="EMBL" id="BNJJ01000002">
    <property type="protein sequence ID" value="GHO82795.1"/>
    <property type="molecule type" value="Genomic_DNA"/>
</dbReference>
<evidence type="ECO:0000256" key="6">
    <source>
        <dbReference type="ARBA" id="ARBA00022801"/>
    </source>
</evidence>
<dbReference type="Pfam" id="PF06745">
    <property type="entry name" value="ATPase"/>
    <property type="match status" value="2"/>
</dbReference>
<dbReference type="RefSeq" id="WP_201360437.1">
    <property type="nucleotide sequence ID" value="NZ_BNJJ01000002.1"/>
</dbReference>
<name>A0ABQ3VA30_9CHLR</name>
<dbReference type="InterPro" id="IPR051347">
    <property type="entry name" value="Circadian_clock_KaiC-rel"/>
</dbReference>
<evidence type="ECO:0000256" key="4">
    <source>
        <dbReference type="ARBA" id="ARBA00022737"/>
    </source>
</evidence>
<dbReference type="SMART" id="SM00382">
    <property type="entry name" value="AAA"/>
    <property type="match status" value="1"/>
</dbReference>